<evidence type="ECO:0000256" key="9">
    <source>
        <dbReference type="ARBA" id="ARBA00022777"/>
    </source>
</evidence>
<protein>
    <recommendedName>
        <fullName evidence="4">histidine kinase</fullName>
        <ecNumber evidence="4">2.7.13.3</ecNumber>
    </recommendedName>
</protein>
<keyword evidence="10" id="KW-0067">ATP-binding</keyword>
<dbReference type="InterPro" id="IPR036097">
    <property type="entry name" value="HisK_dim/P_sf"/>
</dbReference>
<dbReference type="RefSeq" id="WP_084106488.1">
    <property type="nucleotide sequence ID" value="NZ_FQVG01000009.1"/>
</dbReference>
<gene>
    <name evidence="16" type="ORF">SAMN02746091_00773</name>
</gene>
<dbReference type="Gene3D" id="6.10.340.10">
    <property type="match status" value="1"/>
</dbReference>
<keyword evidence="9" id="KW-0418">Kinase</keyword>
<dbReference type="InterPro" id="IPR004358">
    <property type="entry name" value="Sig_transdc_His_kin-like_C"/>
</dbReference>
<dbReference type="InterPro" id="IPR005467">
    <property type="entry name" value="His_kinase_dom"/>
</dbReference>
<dbReference type="CDD" id="cd06225">
    <property type="entry name" value="HAMP"/>
    <property type="match status" value="1"/>
</dbReference>
<dbReference type="CDD" id="cd00082">
    <property type="entry name" value="HisKA"/>
    <property type="match status" value="1"/>
</dbReference>
<evidence type="ECO:0000256" key="10">
    <source>
        <dbReference type="ARBA" id="ARBA00022840"/>
    </source>
</evidence>
<dbReference type="FunFam" id="3.30.565.10:FF:000023">
    <property type="entry name" value="PAS domain-containing sensor histidine kinase"/>
    <property type="match status" value="1"/>
</dbReference>
<dbReference type="FunFam" id="1.10.287.130:FF:000001">
    <property type="entry name" value="Two-component sensor histidine kinase"/>
    <property type="match status" value="1"/>
</dbReference>
<dbReference type="Gene3D" id="3.30.565.10">
    <property type="entry name" value="Histidine kinase-like ATPase, C-terminal domain"/>
    <property type="match status" value="1"/>
</dbReference>
<evidence type="ECO:0000256" key="8">
    <source>
        <dbReference type="ARBA" id="ARBA00022741"/>
    </source>
</evidence>
<dbReference type="Pfam" id="PF00512">
    <property type="entry name" value="HisKA"/>
    <property type="match status" value="1"/>
</dbReference>
<keyword evidence="7" id="KW-0808">Transferase</keyword>
<keyword evidence="12 13" id="KW-0472">Membrane</keyword>
<keyword evidence="8" id="KW-0547">Nucleotide-binding</keyword>
<dbReference type="InterPro" id="IPR003661">
    <property type="entry name" value="HisK_dim/P_dom"/>
</dbReference>
<feature type="domain" description="HAMP" evidence="15">
    <location>
        <begin position="170"/>
        <end position="222"/>
    </location>
</feature>
<dbReference type="SMART" id="SM00387">
    <property type="entry name" value="HATPase_c"/>
    <property type="match status" value="1"/>
</dbReference>
<dbReference type="SMART" id="SM00388">
    <property type="entry name" value="HisKA"/>
    <property type="match status" value="1"/>
</dbReference>
<dbReference type="SMART" id="SM00304">
    <property type="entry name" value="HAMP"/>
    <property type="match status" value="1"/>
</dbReference>
<evidence type="ECO:0000259" key="14">
    <source>
        <dbReference type="PROSITE" id="PS50109"/>
    </source>
</evidence>
<dbReference type="InterPro" id="IPR050736">
    <property type="entry name" value="Sensor_HK_Regulatory"/>
</dbReference>
<dbReference type="PANTHER" id="PTHR43711:SF1">
    <property type="entry name" value="HISTIDINE KINASE 1"/>
    <property type="match status" value="1"/>
</dbReference>
<keyword evidence="6" id="KW-0597">Phosphoprotein</keyword>
<sequence length="454" mass="51623">MFVGRFVIEKYYINIKVDELKPELQNIIDEINSKGKSNVNLNRLPFIVKAYDIYKNEMNVFENPFKSIEEYGEDKEPYFEDNIKKSIEPFMNEVFSGEEIKKITNLEAIEGTSIVLGIPIKKDGQIIGGVFLLKPVSDYISALNGFNMVFLFMSILILVIILILLYFSIKPLIIPLKDMAYSAKKMAQGDYSVRIQEKGYGEVEELANSFNILAINLEEASKLAEGLEKTRREYVANISHELRTPIASLRAMSETLLDGMINDEQEKQRYYQIMLTESIRLQRLINDMLELSKLQSGNAYLEKSTVDISKLINLVYQKFAGIADDLGIELKLKNDIKNLPLTYTNAERIEQVLIILLDNAFKFTQEGGVVTISSNIDNEKVIISVEDTGEGIKKEDIPYIFERFYKVDKSRTTQGTGLGLAIAKQIIEALDEKIWVESTIGKGTKFSFTIGIKK</sequence>
<dbReference type="GO" id="GO:0000155">
    <property type="term" value="F:phosphorelay sensor kinase activity"/>
    <property type="evidence" value="ECO:0007669"/>
    <property type="project" value="InterPro"/>
</dbReference>
<reference evidence="17" key="1">
    <citation type="submission" date="2016-11" db="EMBL/GenBank/DDBJ databases">
        <authorList>
            <person name="Varghese N."/>
            <person name="Submissions S."/>
        </authorList>
    </citation>
    <scope>NUCLEOTIDE SEQUENCE [LARGE SCALE GENOMIC DNA]</scope>
    <source>
        <strain evidence="17">DSM 10124</strain>
    </source>
</reference>
<keyword evidence="13" id="KW-1133">Transmembrane helix</keyword>
<dbReference type="PANTHER" id="PTHR43711">
    <property type="entry name" value="TWO-COMPONENT HISTIDINE KINASE"/>
    <property type="match status" value="1"/>
</dbReference>
<dbReference type="PRINTS" id="PR00344">
    <property type="entry name" value="BCTRLSENSOR"/>
</dbReference>
<dbReference type="AlphaFoldDB" id="A0A1M4UYF8"/>
<name>A0A1M4UYF8_9CLOT</name>
<evidence type="ECO:0000313" key="16">
    <source>
        <dbReference type="EMBL" id="SHE61791.1"/>
    </source>
</evidence>
<proteinExistence type="predicted"/>
<dbReference type="Pfam" id="PF00672">
    <property type="entry name" value="HAMP"/>
    <property type="match status" value="1"/>
</dbReference>
<dbReference type="SUPFAM" id="SSF55874">
    <property type="entry name" value="ATPase domain of HSP90 chaperone/DNA topoisomerase II/histidine kinase"/>
    <property type="match status" value="1"/>
</dbReference>
<dbReference type="GO" id="GO:0005524">
    <property type="term" value="F:ATP binding"/>
    <property type="evidence" value="ECO:0007669"/>
    <property type="project" value="UniProtKB-KW"/>
</dbReference>
<organism evidence="16 17">
    <name type="scientific">Caloramator proteoclasticus DSM 10124</name>
    <dbReference type="NCBI Taxonomy" id="1121262"/>
    <lineage>
        <taxon>Bacteria</taxon>
        <taxon>Bacillati</taxon>
        <taxon>Bacillota</taxon>
        <taxon>Clostridia</taxon>
        <taxon>Eubacteriales</taxon>
        <taxon>Clostridiaceae</taxon>
        <taxon>Caloramator</taxon>
    </lineage>
</organism>
<evidence type="ECO:0000256" key="2">
    <source>
        <dbReference type="ARBA" id="ARBA00004236"/>
    </source>
</evidence>
<dbReference type="InterPro" id="IPR036890">
    <property type="entry name" value="HATPase_C_sf"/>
</dbReference>
<keyword evidence="17" id="KW-1185">Reference proteome</keyword>
<dbReference type="SUPFAM" id="SSF47384">
    <property type="entry name" value="Homodimeric domain of signal transducing histidine kinase"/>
    <property type="match status" value="1"/>
</dbReference>
<dbReference type="PROSITE" id="PS50885">
    <property type="entry name" value="HAMP"/>
    <property type="match status" value="1"/>
</dbReference>
<evidence type="ECO:0000256" key="6">
    <source>
        <dbReference type="ARBA" id="ARBA00022553"/>
    </source>
</evidence>
<evidence type="ECO:0000256" key="12">
    <source>
        <dbReference type="ARBA" id="ARBA00023136"/>
    </source>
</evidence>
<evidence type="ECO:0000256" key="11">
    <source>
        <dbReference type="ARBA" id="ARBA00023012"/>
    </source>
</evidence>
<evidence type="ECO:0000256" key="13">
    <source>
        <dbReference type="SAM" id="Phobius"/>
    </source>
</evidence>
<evidence type="ECO:0000259" key="15">
    <source>
        <dbReference type="PROSITE" id="PS50885"/>
    </source>
</evidence>
<evidence type="ECO:0000313" key="17">
    <source>
        <dbReference type="Proteomes" id="UP000184423"/>
    </source>
</evidence>
<keyword evidence="11" id="KW-0902">Two-component regulatory system</keyword>
<evidence type="ECO:0000256" key="4">
    <source>
        <dbReference type="ARBA" id="ARBA00012438"/>
    </source>
</evidence>
<dbReference type="CDD" id="cd00075">
    <property type="entry name" value="HATPase"/>
    <property type="match status" value="1"/>
</dbReference>
<accession>A0A1M4UYF8</accession>
<dbReference type="PROSITE" id="PS50109">
    <property type="entry name" value="HIS_KIN"/>
    <property type="match status" value="1"/>
</dbReference>
<evidence type="ECO:0000256" key="5">
    <source>
        <dbReference type="ARBA" id="ARBA00022475"/>
    </source>
</evidence>
<dbReference type="EC" id="2.7.13.3" evidence="4"/>
<dbReference type="GO" id="GO:0005886">
    <property type="term" value="C:plasma membrane"/>
    <property type="evidence" value="ECO:0007669"/>
    <property type="project" value="UniProtKB-SubCell"/>
</dbReference>
<dbReference type="EMBL" id="FQVG01000009">
    <property type="protein sequence ID" value="SHE61791.1"/>
    <property type="molecule type" value="Genomic_DNA"/>
</dbReference>
<dbReference type="InterPro" id="IPR003660">
    <property type="entry name" value="HAMP_dom"/>
</dbReference>
<keyword evidence="13" id="KW-0812">Transmembrane</keyword>
<dbReference type="Pfam" id="PF02518">
    <property type="entry name" value="HATPase_c"/>
    <property type="match status" value="1"/>
</dbReference>
<comment type="catalytic activity">
    <reaction evidence="1">
        <text>ATP + protein L-histidine = ADP + protein N-phospho-L-histidine.</text>
        <dbReference type="EC" id="2.7.13.3"/>
    </reaction>
</comment>
<dbReference type="GO" id="GO:0045121">
    <property type="term" value="C:membrane raft"/>
    <property type="evidence" value="ECO:0007669"/>
    <property type="project" value="UniProtKB-SubCell"/>
</dbReference>
<feature type="domain" description="Histidine kinase" evidence="14">
    <location>
        <begin position="237"/>
        <end position="454"/>
    </location>
</feature>
<keyword evidence="5" id="KW-1003">Cell membrane</keyword>
<dbReference type="SUPFAM" id="SSF158472">
    <property type="entry name" value="HAMP domain-like"/>
    <property type="match status" value="1"/>
</dbReference>
<dbReference type="InterPro" id="IPR003594">
    <property type="entry name" value="HATPase_dom"/>
</dbReference>
<evidence type="ECO:0000256" key="3">
    <source>
        <dbReference type="ARBA" id="ARBA00004314"/>
    </source>
</evidence>
<feature type="transmembrane region" description="Helical" evidence="13">
    <location>
        <begin position="148"/>
        <end position="169"/>
    </location>
</feature>
<comment type="subcellular location">
    <subcellularLocation>
        <location evidence="2">Cell membrane</location>
    </subcellularLocation>
    <subcellularLocation>
        <location evidence="3">Membrane raft</location>
        <topology evidence="3">Multi-pass membrane protein</topology>
    </subcellularLocation>
</comment>
<dbReference type="Proteomes" id="UP000184423">
    <property type="component" value="Unassembled WGS sequence"/>
</dbReference>
<dbReference type="Gene3D" id="1.10.287.130">
    <property type="match status" value="1"/>
</dbReference>
<evidence type="ECO:0000256" key="1">
    <source>
        <dbReference type="ARBA" id="ARBA00000085"/>
    </source>
</evidence>
<evidence type="ECO:0000256" key="7">
    <source>
        <dbReference type="ARBA" id="ARBA00022679"/>
    </source>
</evidence>